<reference evidence="1" key="1">
    <citation type="submission" date="2022-07" db="EMBL/GenBank/DDBJ databases">
        <title>Genome Sequence of Lecanicillium saksenae.</title>
        <authorList>
            <person name="Buettner E."/>
        </authorList>
    </citation>
    <scope>NUCLEOTIDE SEQUENCE</scope>
    <source>
        <strain evidence="1">VT-O1</strain>
    </source>
</reference>
<dbReference type="EMBL" id="JANAKD010000818">
    <property type="protein sequence ID" value="KAJ3487854.1"/>
    <property type="molecule type" value="Genomic_DNA"/>
</dbReference>
<evidence type="ECO:0000313" key="2">
    <source>
        <dbReference type="Proteomes" id="UP001148737"/>
    </source>
</evidence>
<evidence type="ECO:0000313" key="1">
    <source>
        <dbReference type="EMBL" id="KAJ3487854.1"/>
    </source>
</evidence>
<comment type="caution">
    <text evidence="1">The sequence shown here is derived from an EMBL/GenBank/DDBJ whole genome shotgun (WGS) entry which is preliminary data.</text>
</comment>
<sequence length="134" mass="13717">MSSTILQSLVTVHSAEPGRRLSSETTAPLTAPSSGLNKTQSAPSAPSKGIELQSLPVSAANSNGDLPSAAAAQNGDLEMSRPGTPETPAAAATVVPTIWEPHMNRFRLMLTCATALAEGMSDSAAGALIPYMEK</sequence>
<name>A0ACC1QRP4_9HYPO</name>
<protein>
    <submittedName>
        <fullName evidence="1">Uncharacterized protein</fullName>
    </submittedName>
</protein>
<organism evidence="1 2">
    <name type="scientific">Lecanicillium saksenae</name>
    <dbReference type="NCBI Taxonomy" id="468837"/>
    <lineage>
        <taxon>Eukaryota</taxon>
        <taxon>Fungi</taxon>
        <taxon>Dikarya</taxon>
        <taxon>Ascomycota</taxon>
        <taxon>Pezizomycotina</taxon>
        <taxon>Sordariomycetes</taxon>
        <taxon>Hypocreomycetidae</taxon>
        <taxon>Hypocreales</taxon>
        <taxon>Cordycipitaceae</taxon>
        <taxon>Lecanicillium</taxon>
    </lineage>
</organism>
<gene>
    <name evidence="1" type="ORF">NLG97_g6313</name>
</gene>
<proteinExistence type="predicted"/>
<accession>A0ACC1QRP4</accession>
<keyword evidence="2" id="KW-1185">Reference proteome</keyword>
<dbReference type="Proteomes" id="UP001148737">
    <property type="component" value="Unassembled WGS sequence"/>
</dbReference>